<dbReference type="Gene3D" id="3.30.70.100">
    <property type="match status" value="2"/>
</dbReference>
<evidence type="ECO:0000259" key="2">
    <source>
        <dbReference type="PROSITE" id="PS51502"/>
    </source>
</evidence>
<gene>
    <name evidence="3" type="ORF">H0E87_024936</name>
</gene>
<dbReference type="SMART" id="SM00886">
    <property type="entry name" value="Dabb"/>
    <property type="match status" value="2"/>
</dbReference>
<dbReference type="AlphaFoldDB" id="A0A8T2XBI2"/>
<dbReference type="InterPro" id="IPR044662">
    <property type="entry name" value="HS1/DABB1-like"/>
</dbReference>
<reference evidence="3" key="1">
    <citation type="journal article" date="2021" name="J. Hered.">
        <title>Genome Assembly of Salicaceae Populus deltoides (Eastern Cottonwood) I-69 Based on Nanopore Sequencing and Hi-C Technologies.</title>
        <authorList>
            <person name="Bai S."/>
            <person name="Wu H."/>
            <person name="Zhang J."/>
            <person name="Pan Z."/>
            <person name="Zhao W."/>
            <person name="Li Z."/>
            <person name="Tong C."/>
        </authorList>
    </citation>
    <scope>NUCLEOTIDE SEQUENCE</scope>
    <source>
        <tissue evidence="3">Leaf</tissue>
    </source>
</reference>
<dbReference type="Pfam" id="PF07876">
    <property type="entry name" value="Dabb"/>
    <property type="match status" value="1"/>
</dbReference>
<evidence type="ECO:0000256" key="1">
    <source>
        <dbReference type="ARBA" id="ARBA00011738"/>
    </source>
</evidence>
<dbReference type="EMBL" id="JACEGQ020000014">
    <property type="protein sequence ID" value="KAH8489501.1"/>
    <property type="molecule type" value="Genomic_DNA"/>
</dbReference>
<evidence type="ECO:0000313" key="4">
    <source>
        <dbReference type="Proteomes" id="UP000807159"/>
    </source>
</evidence>
<feature type="domain" description="Stress-response A/B barrel" evidence="2">
    <location>
        <begin position="201"/>
        <end position="295"/>
    </location>
</feature>
<evidence type="ECO:0000313" key="3">
    <source>
        <dbReference type="EMBL" id="KAH8489501.1"/>
    </source>
</evidence>
<sequence>MPLEALTSTAPSFPSFRRQNPTTLSCHVSFDGESRSLLTHVSSKNFVNLLYAASGLNTRRNRTTKVTAGSKVESSSFPLEKKRKVVEHVCLLKAKKFLSDEDEKDMLDYLYTSQYQMRGIVAVSLGRISNDNVENYTHAVFMRFQTKEDVTRFYENPFYLKVLKEHVMPYCHDLVNVDYESEVEDDMIPIFRKGEEFNYGVEFVHLFAFDDSALGAPVEDALASLEKLKKEFPSLIVQSTQGSNFNLCSKEYTHAVVTRFRSSEAFEIFMGSTEYRDVWRSKFELITRKTLPIHFSVDPVGKERATHLRPLNLGPSDRDDASPFFSVFMSCSSECLASPVFLWVHVICPTVVLDLCPRAAAGDF</sequence>
<dbReference type="PROSITE" id="PS51502">
    <property type="entry name" value="S_R_A_B_BARREL"/>
    <property type="match status" value="2"/>
</dbReference>
<dbReference type="PANTHER" id="PTHR33178">
    <property type="match status" value="1"/>
</dbReference>
<dbReference type="Proteomes" id="UP000807159">
    <property type="component" value="Chromosome 14"/>
</dbReference>
<organism evidence="3 4">
    <name type="scientific">Populus deltoides</name>
    <name type="common">Eastern poplar</name>
    <name type="synonym">Eastern cottonwood</name>
    <dbReference type="NCBI Taxonomy" id="3696"/>
    <lineage>
        <taxon>Eukaryota</taxon>
        <taxon>Viridiplantae</taxon>
        <taxon>Streptophyta</taxon>
        <taxon>Embryophyta</taxon>
        <taxon>Tracheophyta</taxon>
        <taxon>Spermatophyta</taxon>
        <taxon>Magnoliopsida</taxon>
        <taxon>eudicotyledons</taxon>
        <taxon>Gunneridae</taxon>
        <taxon>Pentapetalae</taxon>
        <taxon>rosids</taxon>
        <taxon>fabids</taxon>
        <taxon>Malpighiales</taxon>
        <taxon>Salicaceae</taxon>
        <taxon>Saliceae</taxon>
        <taxon>Populus</taxon>
    </lineage>
</organism>
<feature type="domain" description="Stress-response A/B barrel" evidence="2">
    <location>
        <begin position="86"/>
        <end position="179"/>
    </location>
</feature>
<keyword evidence="4" id="KW-1185">Reference proteome</keyword>
<comment type="caution">
    <text evidence="3">The sequence shown here is derived from an EMBL/GenBank/DDBJ whole genome shotgun (WGS) entry which is preliminary data.</text>
</comment>
<dbReference type="InterPro" id="IPR013097">
    <property type="entry name" value="Dabb"/>
</dbReference>
<protein>
    <recommendedName>
        <fullName evidence="2">Stress-response A/B barrel domain-containing protein</fullName>
    </recommendedName>
</protein>
<name>A0A8T2XBI2_POPDE</name>
<dbReference type="InterPro" id="IPR011008">
    <property type="entry name" value="Dimeric_a/b-barrel"/>
</dbReference>
<dbReference type="SUPFAM" id="SSF54909">
    <property type="entry name" value="Dimeric alpha+beta barrel"/>
    <property type="match status" value="2"/>
</dbReference>
<comment type="subunit">
    <text evidence="1">Homodimer.</text>
</comment>
<accession>A0A8T2XBI2</accession>
<dbReference type="PANTHER" id="PTHR33178:SF5">
    <property type="entry name" value="EXPRESSED PROTEIN"/>
    <property type="match status" value="1"/>
</dbReference>
<proteinExistence type="predicted"/>